<feature type="transmembrane region" description="Helical" evidence="8">
    <location>
        <begin position="647"/>
        <end position="669"/>
    </location>
</feature>
<evidence type="ECO:0000256" key="2">
    <source>
        <dbReference type="ARBA" id="ARBA00022448"/>
    </source>
</evidence>
<dbReference type="EMBL" id="VCAU01000024">
    <property type="protein sequence ID" value="KAF9890731.1"/>
    <property type="molecule type" value="Genomic_DNA"/>
</dbReference>
<keyword evidence="5" id="KW-0067">ATP-binding</keyword>
<dbReference type="AlphaFoldDB" id="A0AAD4CQC7"/>
<comment type="subcellular location">
    <subcellularLocation>
        <location evidence="1">Membrane</location>
        <topology evidence="1">Multi-pass membrane protein</topology>
    </subcellularLocation>
</comment>
<dbReference type="SUPFAM" id="SSF52540">
    <property type="entry name" value="P-loop containing nucleoside triphosphate hydrolases"/>
    <property type="match status" value="1"/>
</dbReference>
<feature type="transmembrane region" description="Helical" evidence="8">
    <location>
        <begin position="617"/>
        <end position="641"/>
    </location>
</feature>
<dbReference type="InterPro" id="IPR013525">
    <property type="entry name" value="ABC2_TM"/>
</dbReference>
<dbReference type="InterPro" id="IPR003439">
    <property type="entry name" value="ABC_transporter-like_ATP-bd"/>
</dbReference>
<dbReference type="PANTHER" id="PTHR48041">
    <property type="entry name" value="ABC TRANSPORTER G FAMILY MEMBER 28"/>
    <property type="match status" value="1"/>
</dbReference>
<dbReference type="Gene3D" id="3.40.50.300">
    <property type="entry name" value="P-loop containing nucleotide triphosphate hydrolases"/>
    <property type="match status" value="1"/>
</dbReference>
<feature type="domain" description="ABC transporter" evidence="9">
    <location>
        <begin position="202"/>
        <end position="445"/>
    </location>
</feature>
<dbReference type="GO" id="GO:0016020">
    <property type="term" value="C:membrane"/>
    <property type="evidence" value="ECO:0007669"/>
    <property type="project" value="UniProtKB-SubCell"/>
</dbReference>
<dbReference type="GO" id="GO:0016887">
    <property type="term" value="F:ATP hydrolysis activity"/>
    <property type="evidence" value="ECO:0007669"/>
    <property type="project" value="InterPro"/>
</dbReference>
<dbReference type="PROSITE" id="PS50893">
    <property type="entry name" value="ABC_TRANSPORTER_2"/>
    <property type="match status" value="1"/>
</dbReference>
<dbReference type="Proteomes" id="UP001194746">
    <property type="component" value="Unassembled WGS sequence"/>
</dbReference>
<name>A0AAD4CQC7_ASPNN</name>
<dbReference type="InterPro" id="IPR050352">
    <property type="entry name" value="ABCG_transporters"/>
</dbReference>
<dbReference type="InterPro" id="IPR027417">
    <property type="entry name" value="P-loop_NTPase"/>
</dbReference>
<keyword evidence="7 8" id="KW-0472">Membrane</keyword>
<keyword evidence="2" id="KW-0813">Transport</keyword>
<proteinExistence type="predicted"/>
<evidence type="ECO:0000256" key="6">
    <source>
        <dbReference type="ARBA" id="ARBA00022989"/>
    </source>
</evidence>
<keyword evidence="11" id="KW-1185">Reference proteome</keyword>
<gene>
    <name evidence="10" type="ORF">FE257_005597</name>
</gene>
<keyword evidence="6 8" id="KW-1133">Transmembrane helix</keyword>
<evidence type="ECO:0000259" key="9">
    <source>
        <dbReference type="PROSITE" id="PS50893"/>
    </source>
</evidence>
<dbReference type="InterPro" id="IPR003593">
    <property type="entry name" value="AAA+_ATPase"/>
</dbReference>
<keyword evidence="3 8" id="KW-0812">Transmembrane</keyword>
<evidence type="ECO:0000313" key="11">
    <source>
        <dbReference type="Proteomes" id="UP001194746"/>
    </source>
</evidence>
<accession>A0AAD4CQC7</accession>
<evidence type="ECO:0000256" key="3">
    <source>
        <dbReference type="ARBA" id="ARBA00022692"/>
    </source>
</evidence>
<dbReference type="Pfam" id="PF01061">
    <property type="entry name" value="ABC2_membrane"/>
    <property type="match status" value="1"/>
</dbReference>
<dbReference type="Pfam" id="PF00005">
    <property type="entry name" value="ABC_tran"/>
    <property type="match status" value="1"/>
</dbReference>
<dbReference type="GO" id="GO:0140359">
    <property type="term" value="F:ABC-type transporter activity"/>
    <property type="evidence" value="ECO:0007669"/>
    <property type="project" value="InterPro"/>
</dbReference>
<feature type="transmembrane region" description="Helical" evidence="8">
    <location>
        <begin position="756"/>
        <end position="779"/>
    </location>
</feature>
<evidence type="ECO:0000256" key="1">
    <source>
        <dbReference type="ARBA" id="ARBA00004141"/>
    </source>
</evidence>
<comment type="caution">
    <text evidence="10">The sequence shown here is derived from an EMBL/GenBank/DDBJ whole genome shotgun (WGS) entry which is preliminary data.</text>
</comment>
<feature type="transmembrane region" description="Helical" evidence="8">
    <location>
        <begin position="120"/>
        <end position="144"/>
    </location>
</feature>
<protein>
    <recommendedName>
        <fullName evidence="9">ABC transporter domain-containing protein</fullName>
    </recommendedName>
</protein>
<dbReference type="PANTHER" id="PTHR48041:SF91">
    <property type="entry name" value="ABC TRANSPORTER G FAMILY MEMBER 28"/>
    <property type="match status" value="1"/>
</dbReference>
<sequence>MDNTTTTTCLSGAQPIPLASFASCQDGFYCPSNDQQHQLMYCPPSPDCLLTRLQNSPNLCTTLQGPLEPTICMPGFYCPPGGKQQLECPRGYFCPLGAVAPRRCAAMSICAPGSSHATPLLGLFLCLLLDLTMIGTCVFLRASLPSSKLQRYLRGIHRRSRSQPAVDDSANDKLEEDMQQLRGDFPGETTGNFPGFRLELSFRGIHLHPRHSRREILSGLEGRVHSGSVLGIIGASGSGKCIVASFVNVLSGRIQPTEGCISLNGRKSRPEELRDLIGFIPQHDIVLPDLTVRENILYSGRVLLSGQHPDHTIQQHVDFLISSLGLQPIQNQWVGGLLHHGGRGISGGEYKRVSIALALAAKPMALVLDEPTSGLDATAAHSLMKLLHAISRQGIMVVCVIHQPRVEIFHLLDDLLVLDRGAQVYHGRAAAAQLFFEMRGHRFPAASNPADVILDVLLHRSWGHGEERGEEEHTSPSPRADGDDIRETAALVALFQTIRCMRASWPRQLWLAFGRSIVQQSRQTTGLALEIVSAAVIGVMIGLAGFESRGRFFQGVYHDPFDLLSSAVEYRMVAEQGLLCCLAIACAAGPAAVKIFGEEKATFYRECQAGHSRSAYFLGKNLAVSFRIVVASLHFTAFYMVLATPLIPFRLLFGLGCLYFYCIYGLGFVVSAVTRREDGPLLCMLLSLIISALSGCAPRLSTVRSWHLAWFWYAWPATWFSEAFYQENTAPLAYLYDIEDAARFTGFTLGRTGMDIGFLVLIGTLYRALSYLLFVFWGWKSQR</sequence>
<evidence type="ECO:0000256" key="4">
    <source>
        <dbReference type="ARBA" id="ARBA00022741"/>
    </source>
</evidence>
<evidence type="ECO:0000256" key="7">
    <source>
        <dbReference type="ARBA" id="ARBA00023136"/>
    </source>
</evidence>
<evidence type="ECO:0000256" key="5">
    <source>
        <dbReference type="ARBA" id="ARBA00022840"/>
    </source>
</evidence>
<evidence type="ECO:0000313" key="10">
    <source>
        <dbReference type="EMBL" id="KAF9890731.1"/>
    </source>
</evidence>
<keyword evidence="4" id="KW-0547">Nucleotide-binding</keyword>
<dbReference type="GO" id="GO:0005524">
    <property type="term" value="F:ATP binding"/>
    <property type="evidence" value="ECO:0007669"/>
    <property type="project" value="UniProtKB-KW"/>
</dbReference>
<organism evidence="10 11">
    <name type="scientific">Aspergillus nanangensis</name>
    <dbReference type="NCBI Taxonomy" id="2582783"/>
    <lineage>
        <taxon>Eukaryota</taxon>
        <taxon>Fungi</taxon>
        <taxon>Dikarya</taxon>
        <taxon>Ascomycota</taxon>
        <taxon>Pezizomycotina</taxon>
        <taxon>Eurotiomycetes</taxon>
        <taxon>Eurotiomycetidae</taxon>
        <taxon>Eurotiales</taxon>
        <taxon>Aspergillaceae</taxon>
        <taxon>Aspergillus</taxon>
        <taxon>Aspergillus subgen. Circumdati</taxon>
    </lineage>
</organism>
<feature type="transmembrane region" description="Helical" evidence="8">
    <location>
        <begin position="527"/>
        <end position="546"/>
    </location>
</feature>
<reference evidence="10" key="1">
    <citation type="journal article" date="2019" name="Beilstein J. Org. Chem.">
        <title>Nanangenines: drimane sesquiterpenoids as the dominant metabolite cohort of a novel Australian fungus, Aspergillus nanangensis.</title>
        <authorList>
            <person name="Lacey H.J."/>
            <person name="Gilchrist C.L.M."/>
            <person name="Crombie A."/>
            <person name="Kalaitzis J.A."/>
            <person name="Vuong D."/>
            <person name="Rutledge P.J."/>
            <person name="Turner P."/>
            <person name="Pitt J.I."/>
            <person name="Lacey E."/>
            <person name="Chooi Y.H."/>
            <person name="Piggott A.M."/>
        </authorList>
    </citation>
    <scope>NUCLEOTIDE SEQUENCE</scope>
    <source>
        <strain evidence="10">MST-FP2251</strain>
    </source>
</reference>
<feature type="transmembrane region" description="Helical" evidence="8">
    <location>
        <begin position="681"/>
        <end position="700"/>
    </location>
</feature>
<reference evidence="10" key="2">
    <citation type="submission" date="2020-02" db="EMBL/GenBank/DDBJ databases">
        <authorList>
            <person name="Gilchrist C.L.M."/>
            <person name="Chooi Y.-H."/>
        </authorList>
    </citation>
    <scope>NUCLEOTIDE SEQUENCE</scope>
    <source>
        <strain evidence="10">MST-FP2251</strain>
    </source>
</reference>
<evidence type="ECO:0000256" key="8">
    <source>
        <dbReference type="SAM" id="Phobius"/>
    </source>
</evidence>
<dbReference type="SMART" id="SM00382">
    <property type="entry name" value="AAA"/>
    <property type="match status" value="1"/>
</dbReference>